<proteinExistence type="predicted"/>
<dbReference type="RefSeq" id="WP_192728047.1">
    <property type="nucleotide sequence ID" value="NZ_BAAAVL010000001.1"/>
</dbReference>
<gene>
    <name evidence="2" type="ORF">H4W29_001125</name>
</gene>
<dbReference type="Proteomes" id="UP000620262">
    <property type="component" value="Unassembled WGS sequence"/>
</dbReference>
<keyword evidence="3" id="KW-1185">Reference proteome</keyword>
<feature type="signal peptide" evidence="1">
    <location>
        <begin position="1"/>
        <end position="20"/>
    </location>
</feature>
<evidence type="ECO:0000313" key="2">
    <source>
        <dbReference type="EMBL" id="MBE1503944.1"/>
    </source>
</evidence>
<dbReference type="EMBL" id="JADBEC010000001">
    <property type="protein sequence ID" value="MBE1503944.1"/>
    <property type="molecule type" value="Genomic_DNA"/>
</dbReference>
<feature type="chain" id="PRO_5045951329" evidence="1">
    <location>
        <begin position="21"/>
        <end position="146"/>
    </location>
</feature>
<keyword evidence="1" id="KW-0732">Signal</keyword>
<organism evidence="2 3">
    <name type="scientific">Rhizobium viscosum</name>
    <name type="common">Arthrobacter viscosus</name>
    <dbReference type="NCBI Taxonomy" id="1673"/>
    <lineage>
        <taxon>Bacteria</taxon>
        <taxon>Pseudomonadati</taxon>
        <taxon>Pseudomonadota</taxon>
        <taxon>Alphaproteobacteria</taxon>
        <taxon>Hyphomicrobiales</taxon>
        <taxon>Rhizobiaceae</taxon>
        <taxon>Rhizobium/Agrobacterium group</taxon>
        <taxon>Rhizobium</taxon>
    </lineage>
</organism>
<comment type="caution">
    <text evidence="2">The sequence shown here is derived from an EMBL/GenBank/DDBJ whole genome shotgun (WGS) entry which is preliminary data.</text>
</comment>
<evidence type="ECO:0000313" key="3">
    <source>
        <dbReference type="Proteomes" id="UP000620262"/>
    </source>
</evidence>
<sequence>MWRGLMVLAVLLGAAGAAHADSRYFCSADDKDVRFTLESAFEDGGGHPLIHFRGALMLKDVNKSKNFGKRILESKDLTNRWSRDGDLRLEVFTTEGTDAESESLDLAVLAGEHGKASPNFSGTYALRIEGSTSFFVVEGKVSCGTK</sequence>
<accession>A0ABR9ILA4</accession>
<protein>
    <submittedName>
        <fullName evidence="2">Uncharacterized protein</fullName>
    </submittedName>
</protein>
<name>A0ABR9ILA4_RHIVS</name>
<reference evidence="2 3" key="1">
    <citation type="submission" date="2020-10" db="EMBL/GenBank/DDBJ databases">
        <title>Sequencing the genomes of 1000 actinobacteria strains.</title>
        <authorList>
            <person name="Klenk H.-P."/>
        </authorList>
    </citation>
    <scope>NUCLEOTIDE SEQUENCE [LARGE SCALE GENOMIC DNA]</scope>
    <source>
        <strain evidence="2 3">DSM 7307</strain>
    </source>
</reference>
<evidence type="ECO:0000256" key="1">
    <source>
        <dbReference type="SAM" id="SignalP"/>
    </source>
</evidence>